<name>A0ACB5TAA5_AMBMO</name>
<gene>
    <name evidence="1" type="ORF">Amon02_000676800</name>
</gene>
<dbReference type="Proteomes" id="UP001165064">
    <property type="component" value="Unassembled WGS sequence"/>
</dbReference>
<proteinExistence type="predicted"/>
<comment type="caution">
    <text evidence="1">The sequence shown here is derived from an EMBL/GenBank/DDBJ whole genome shotgun (WGS) entry which is preliminary data.</text>
</comment>
<organism evidence="1 2">
    <name type="scientific">Ambrosiozyma monospora</name>
    <name type="common">Yeast</name>
    <name type="synonym">Endomycopsis monosporus</name>
    <dbReference type="NCBI Taxonomy" id="43982"/>
    <lineage>
        <taxon>Eukaryota</taxon>
        <taxon>Fungi</taxon>
        <taxon>Dikarya</taxon>
        <taxon>Ascomycota</taxon>
        <taxon>Saccharomycotina</taxon>
        <taxon>Pichiomycetes</taxon>
        <taxon>Pichiales</taxon>
        <taxon>Pichiaceae</taxon>
        <taxon>Ambrosiozyma</taxon>
    </lineage>
</organism>
<reference evidence="1" key="1">
    <citation type="submission" date="2023-04" db="EMBL/GenBank/DDBJ databases">
        <title>Ambrosiozyma monospora NBRC 10751.</title>
        <authorList>
            <person name="Ichikawa N."/>
            <person name="Sato H."/>
            <person name="Tonouchi N."/>
        </authorList>
    </citation>
    <scope>NUCLEOTIDE SEQUENCE</scope>
    <source>
        <strain evidence="1">NBRC 10751</strain>
    </source>
</reference>
<protein>
    <submittedName>
        <fullName evidence="1">Unnamed protein product</fullName>
    </submittedName>
</protein>
<keyword evidence="2" id="KW-1185">Reference proteome</keyword>
<dbReference type="EMBL" id="BSXS01005415">
    <property type="protein sequence ID" value="GME84336.1"/>
    <property type="molecule type" value="Genomic_DNA"/>
</dbReference>
<sequence length="607" mass="62624">MKSLSLVQLLALTISLTNPAQAVWLNTTDPSSAIQHAASHTLYDLSSRVSAGSSIFPSGSLPSDFSGLPSGPLPSDFPEHHASGVSGLPSQHPSGFPSGTSPSGFSGLPSGPFSSQAPSTYPSVYTHGVSGSVKPSEYQSGSVRPFEYQYGSVRSSEYQAGSVRPSQYQSGSLRSSGYPSGSTLYHDAPASAISSGSFKPSAFPSGSVRPSGSASGSARPSAYPSGSALYHDISGSLVPFGSFKPSANPLSSVRPSAYKSGSSIPSVVPSNFFFSHHASGSVVPSGSIRSAIPSGSVRPTVAPSGSAFYHGVSASVAPSAFALSGSVKSSRYSSYIPTSAGSDEYITVTAAYTTDLVGTITVSCSFSVCTDKDSTSVVTEKDKAITNVLTVPVSALSDAGTDETITLTTVYTTDYSMTLTVPCSSAVCTDKSTASVQTQAKTVTQTVEIPLTAVPSDAALAASARSVGSKSASAFYHGYSGVSTSGNVFSYNNLTGSYLSYTTFTRTHQTIHVATISLTDDEGNPISSLQTSTAQTTEAYTLPVNSNGQAVVLQALLKHRPFKLLMLSLYLLTPMVKLFLPDLLSTLNLVLCLTIPTTPLTLPPKPT</sequence>
<evidence type="ECO:0000313" key="1">
    <source>
        <dbReference type="EMBL" id="GME84336.1"/>
    </source>
</evidence>
<accession>A0ACB5TAA5</accession>
<evidence type="ECO:0000313" key="2">
    <source>
        <dbReference type="Proteomes" id="UP001165064"/>
    </source>
</evidence>